<evidence type="ECO:0000256" key="6">
    <source>
        <dbReference type="PIRNR" id="PIRNR028841"/>
    </source>
</evidence>
<evidence type="ECO:0000313" key="10">
    <source>
        <dbReference type="Proteomes" id="UP001648503"/>
    </source>
</evidence>
<dbReference type="PROSITE" id="PS51284">
    <property type="entry name" value="DOC"/>
    <property type="match status" value="1"/>
</dbReference>
<evidence type="ECO:0000256" key="3">
    <source>
        <dbReference type="ARBA" id="ARBA00022776"/>
    </source>
</evidence>
<evidence type="ECO:0000256" key="4">
    <source>
        <dbReference type="ARBA" id="ARBA00022786"/>
    </source>
</evidence>
<accession>A0ABQ8F4T7</accession>
<organism evidence="9 10">
    <name type="scientific">Batrachochytrium salamandrivorans</name>
    <dbReference type="NCBI Taxonomy" id="1357716"/>
    <lineage>
        <taxon>Eukaryota</taxon>
        <taxon>Fungi</taxon>
        <taxon>Fungi incertae sedis</taxon>
        <taxon>Chytridiomycota</taxon>
        <taxon>Chytridiomycota incertae sedis</taxon>
        <taxon>Chytridiomycetes</taxon>
        <taxon>Rhizophydiales</taxon>
        <taxon>Rhizophydiales incertae sedis</taxon>
        <taxon>Batrachochytrium</taxon>
    </lineage>
</organism>
<dbReference type="Proteomes" id="UP001648503">
    <property type="component" value="Unassembled WGS sequence"/>
</dbReference>
<evidence type="ECO:0000313" key="9">
    <source>
        <dbReference type="EMBL" id="KAH6592187.1"/>
    </source>
</evidence>
<dbReference type="PANTHER" id="PTHR12936">
    <property type="entry name" value="ANAPHASE-PROMOTING COMPLEX 10"/>
    <property type="match status" value="1"/>
</dbReference>
<name>A0ABQ8F4T7_9FUNG</name>
<protein>
    <recommendedName>
        <fullName evidence="6">Anaphase-promoting complex subunit 10</fullName>
    </recommendedName>
</protein>
<dbReference type="EMBL" id="JAFCIX010000389">
    <property type="protein sequence ID" value="KAH6592187.1"/>
    <property type="molecule type" value="Genomic_DNA"/>
</dbReference>
<dbReference type="Gene3D" id="2.60.120.260">
    <property type="entry name" value="Galactose-binding domain-like"/>
    <property type="match status" value="1"/>
</dbReference>
<keyword evidence="2 6" id="KW-0132">Cell division</keyword>
<comment type="caution">
    <text evidence="9">The sequence shown here is derived from an EMBL/GenBank/DDBJ whole genome shotgun (WGS) entry which is preliminary data.</text>
</comment>
<comment type="function">
    <text evidence="6">Component of the anaphase promoting complex/cyclosome (APC/C), a cell cycle-regulated E3 ubiquitin-protein ligase complex that controls progression through mitosis and the G1 phase of the cell cycle.</text>
</comment>
<feature type="domain" description="DOC" evidence="8">
    <location>
        <begin position="23"/>
        <end position="193"/>
    </location>
</feature>
<dbReference type="SMART" id="SM01337">
    <property type="entry name" value="APC10"/>
    <property type="match status" value="1"/>
</dbReference>
<evidence type="ECO:0000256" key="1">
    <source>
        <dbReference type="ARBA" id="ARBA00006762"/>
    </source>
</evidence>
<sequence length="193" mass="21541">MSDAASDIASDALVATQDISPSASQTTSSRRHSTAPRGWNASELWDISSLAKWSLSTCKDSFGIDRLRDDNPDTYWQSDGTRPHFVNITLHKCCTIAQISLYLDYKQDESYTPQTIAISAGSRSNDLHLITTVNLVKPEGWIHIPVSEPDQQPIRAFMLRVAVLSNHQGGIDTHIRLIRIYRHKDDGTTHPTL</sequence>
<dbReference type="CDD" id="cd08366">
    <property type="entry name" value="APC10"/>
    <property type="match status" value="1"/>
</dbReference>
<evidence type="ECO:0000259" key="8">
    <source>
        <dbReference type="PROSITE" id="PS51284"/>
    </source>
</evidence>
<keyword evidence="10" id="KW-1185">Reference proteome</keyword>
<keyword evidence="5 6" id="KW-0131">Cell cycle</keyword>
<evidence type="ECO:0000256" key="7">
    <source>
        <dbReference type="SAM" id="MobiDB-lite"/>
    </source>
</evidence>
<feature type="compositionally biased region" description="Polar residues" evidence="7">
    <location>
        <begin position="17"/>
        <end position="28"/>
    </location>
</feature>
<evidence type="ECO:0000256" key="2">
    <source>
        <dbReference type="ARBA" id="ARBA00022618"/>
    </source>
</evidence>
<keyword evidence="3 6" id="KW-0498">Mitosis</keyword>
<proteinExistence type="inferred from homology"/>
<dbReference type="InterPro" id="IPR008979">
    <property type="entry name" value="Galactose-bd-like_sf"/>
</dbReference>
<evidence type="ECO:0000256" key="5">
    <source>
        <dbReference type="ARBA" id="ARBA00023306"/>
    </source>
</evidence>
<dbReference type="PIRSF" id="PIRSF028841">
    <property type="entry name" value="APC10_sub"/>
    <property type="match status" value="1"/>
</dbReference>
<dbReference type="InterPro" id="IPR016901">
    <property type="entry name" value="APC10/Doc1"/>
</dbReference>
<keyword evidence="4 6" id="KW-0833">Ubl conjugation pathway</keyword>
<dbReference type="InterPro" id="IPR004939">
    <property type="entry name" value="APC_su10/DOC_dom"/>
</dbReference>
<dbReference type="PANTHER" id="PTHR12936:SF0">
    <property type="entry name" value="ANAPHASE-PROMOTING COMPLEX SUBUNIT 10"/>
    <property type="match status" value="1"/>
</dbReference>
<feature type="region of interest" description="Disordered" evidence="7">
    <location>
        <begin position="16"/>
        <end position="36"/>
    </location>
</feature>
<gene>
    <name evidence="9" type="ORF">BASA50_008232</name>
</gene>
<dbReference type="SUPFAM" id="SSF49785">
    <property type="entry name" value="Galactose-binding domain-like"/>
    <property type="match status" value="1"/>
</dbReference>
<dbReference type="Pfam" id="PF03256">
    <property type="entry name" value="ANAPC10"/>
    <property type="match status" value="1"/>
</dbReference>
<comment type="similarity">
    <text evidence="1 6">Belongs to the APC10 family.</text>
</comment>
<reference evidence="9 10" key="1">
    <citation type="submission" date="2021-02" db="EMBL/GenBank/DDBJ databases">
        <title>Variation within the Batrachochytrium salamandrivorans European outbreak.</title>
        <authorList>
            <person name="Kelly M."/>
            <person name="Pasmans F."/>
            <person name="Shea T.P."/>
            <person name="Munoz J.F."/>
            <person name="Carranza S."/>
            <person name="Cuomo C.A."/>
            <person name="Martel A."/>
        </authorList>
    </citation>
    <scope>NUCLEOTIDE SEQUENCE [LARGE SCALE GENOMIC DNA]</scope>
    <source>
        <strain evidence="9 10">AMFP18/2</strain>
    </source>
</reference>